<reference evidence="1" key="1">
    <citation type="submission" date="2023-06" db="EMBL/GenBank/DDBJ databases">
        <authorList>
            <consortium name="Lawrence Berkeley National Laboratory"/>
            <person name="Ahrendt S."/>
            <person name="Sahu N."/>
            <person name="Indic B."/>
            <person name="Wong-Bajracharya J."/>
            <person name="Merenyi Z."/>
            <person name="Ke H.-M."/>
            <person name="Monk M."/>
            <person name="Kocsube S."/>
            <person name="Drula E."/>
            <person name="Lipzen A."/>
            <person name="Balint B."/>
            <person name="Henrissat B."/>
            <person name="Andreopoulos B."/>
            <person name="Martin F.M."/>
            <person name="Harder C.B."/>
            <person name="Rigling D."/>
            <person name="Ford K.L."/>
            <person name="Foster G.D."/>
            <person name="Pangilinan J."/>
            <person name="Papanicolaou A."/>
            <person name="Barry K."/>
            <person name="LaButti K."/>
            <person name="Viragh M."/>
            <person name="Koriabine M."/>
            <person name="Yan M."/>
            <person name="Riley R."/>
            <person name="Champramary S."/>
            <person name="Plett K.L."/>
            <person name="Tsai I.J."/>
            <person name="Slot J."/>
            <person name="Sipos G."/>
            <person name="Plett J."/>
            <person name="Nagy L.G."/>
            <person name="Grigoriev I.V."/>
        </authorList>
    </citation>
    <scope>NUCLEOTIDE SEQUENCE</scope>
    <source>
        <strain evidence="1">FPL87.14</strain>
    </source>
</reference>
<keyword evidence="2" id="KW-1185">Reference proteome</keyword>
<dbReference type="AlphaFoldDB" id="A0AA39JZL1"/>
<sequence length="139" mass="15369">MPSQGSCSERYISRALDRWPRIHGCLEANLTGVGFPNDDQQPGSCWCNSIMGSYIDAPSLYFITTASALDSYLLINTMDDLVLANETTGMNDSHYRYPTELASTLAFDDASAAIEERVEWVFEDATKLVYRGRGQQPGG</sequence>
<dbReference type="EMBL" id="JAUEPT010000005">
    <property type="protein sequence ID" value="KAK0451754.1"/>
    <property type="molecule type" value="Genomic_DNA"/>
</dbReference>
<dbReference type="Proteomes" id="UP001175226">
    <property type="component" value="Unassembled WGS sequence"/>
</dbReference>
<accession>A0AA39JZL1</accession>
<comment type="caution">
    <text evidence="1">The sequence shown here is derived from an EMBL/GenBank/DDBJ whole genome shotgun (WGS) entry which is preliminary data.</text>
</comment>
<gene>
    <name evidence="1" type="ORF">EV421DRAFT_1731552</name>
</gene>
<name>A0AA39JZL1_9AGAR</name>
<evidence type="ECO:0000313" key="1">
    <source>
        <dbReference type="EMBL" id="KAK0451754.1"/>
    </source>
</evidence>
<protein>
    <submittedName>
        <fullName evidence="1">Uncharacterized protein</fullName>
    </submittedName>
</protein>
<evidence type="ECO:0000313" key="2">
    <source>
        <dbReference type="Proteomes" id="UP001175226"/>
    </source>
</evidence>
<organism evidence="1 2">
    <name type="scientific">Armillaria borealis</name>
    <dbReference type="NCBI Taxonomy" id="47425"/>
    <lineage>
        <taxon>Eukaryota</taxon>
        <taxon>Fungi</taxon>
        <taxon>Dikarya</taxon>
        <taxon>Basidiomycota</taxon>
        <taxon>Agaricomycotina</taxon>
        <taxon>Agaricomycetes</taxon>
        <taxon>Agaricomycetidae</taxon>
        <taxon>Agaricales</taxon>
        <taxon>Marasmiineae</taxon>
        <taxon>Physalacriaceae</taxon>
        <taxon>Armillaria</taxon>
    </lineage>
</organism>
<proteinExistence type="predicted"/>